<dbReference type="Proteomes" id="UP000515211">
    <property type="component" value="Chromosome 3"/>
</dbReference>
<reference evidence="3" key="2">
    <citation type="submission" date="2025-08" db="UniProtKB">
        <authorList>
            <consortium name="RefSeq"/>
        </authorList>
    </citation>
    <scope>IDENTIFICATION</scope>
    <source>
        <tissue evidence="3">Whole plant</tissue>
    </source>
</reference>
<dbReference type="AlphaFoldDB" id="A0A6P4CNT1"/>
<dbReference type="PANTHER" id="PTHR31973:SF187">
    <property type="entry name" value="MUTATOR TRANSPOSASE MUDRA PROTEIN"/>
    <property type="match status" value="1"/>
</dbReference>
<organism evidence="2 3">
    <name type="scientific">Arachis duranensis</name>
    <name type="common">Wild peanut</name>
    <dbReference type="NCBI Taxonomy" id="130453"/>
    <lineage>
        <taxon>Eukaryota</taxon>
        <taxon>Viridiplantae</taxon>
        <taxon>Streptophyta</taxon>
        <taxon>Embryophyta</taxon>
        <taxon>Tracheophyta</taxon>
        <taxon>Spermatophyta</taxon>
        <taxon>Magnoliopsida</taxon>
        <taxon>eudicotyledons</taxon>
        <taxon>Gunneridae</taxon>
        <taxon>Pentapetalae</taxon>
        <taxon>rosids</taxon>
        <taxon>fabids</taxon>
        <taxon>Fabales</taxon>
        <taxon>Fabaceae</taxon>
        <taxon>Papilionoideae</taxon>
        <taxon>50 kb inversion clade</taxon>
        <taxon>dalbergioids sensu lato</taxon>
        <taxon>Dalbergieae</taxon>
        <taxon>Pterocarpus clade</taxon>
        <taxon>Arachis</taxon>
    </lineage>
</organism>
<evidence type="ECO:0000256" key="1">
    <source>
        <dbReference type="SAM" id="MobiDB-lite"/>
    </source>
</evidence>
<keyword evidence="2" id="KW-1185">Reference proteome</keyword>
<dbReference type="KEGG" id="adu:107478957"/>
<feature type="region of interest" description="Disordered" evidence="1">
    <location>
        <begin position="314"/>
        <end position="377"/>
    </location>
</feature>
<dbReference type="GeneID" id="107478957"/>
<name>A0A6P4CNT1_ARADU</name>
<accession>A0A6P4CNT1</accession>
<dbReference type="RefSeq" id="XP_015954599.1">
    <property type="nucleotide sequence ID" value="XM_016099113.1"/>
</dbReference>
<feature type="compositionally biased region" description="Low complexity" evidence="1">
    <location>
        <begin position="367"/>
        <end position="377"/>
    </location>
</feature>
<proteinExistence type="predicted"/>
<gene>
    <name evidence="3" type="primary">LOC107478957</name>
</gene>
<sequence length="377" mass="42971">MSTQPHMNTKEVTEFLIEKFSLCPHPKMVYRAVKEARDKIMGNKMEPYKRMRDYCEQILSSNPGSTTDACKQGFKDGCRPLLQFGGCFLKTYYGAWLLAVVVQDANNRFYVIAYGVVRANTKDAWKWFLINLQENIRDDTNHDWNLYRTNRRCTTVAEFKECMEKLKAVNQGAWEYLSKFEPEIWVKAYFLHGAKVDNLTNNICEVFNAKIVNHRCKLILTMCKEIRCYLIRRMVNHKRVLDNHPGKLAPVQQNRMERLINISTKWMVEWVGDNERKRFEVMNTAGPSLPNVAPGPIRVIRSTLVIALLGPTVTQARPPAPTSSRPFKPPRKAPSTAGPVQELPQGPTPSNTQPAAQNQEAPPPTLPSASTSKDSTE</sequence>
<reference evidence="2" key="1">
    <citation type="journal article" date="2016" name="Nat. Genet.">
        <title>The genome sequences of Arachis duranensis and Arachis ipaensis, the diploid ancestors of cultivated peanut.</title>
        <authorList>
            <person name="Bertioli D.J."/>
            <person name="Cannon S.B."/>
            <person name="Froenicke L."/>
            <person name="Huang G."/>
            <person name="Farmer A.D."/>
            <person name="Cannon E.K."/>
            <person name="Liu X."/>
            <person name="Gao D."/>
            <person name="Clevenger J."/>
            <person name="Dash S."/>
            <person name="Ren L."/>
            <person name="Moretzsohn M.C."/>
            <person name="Shirasawa K."/>
            <person name="Huang W."/>
            <person name="Vidigal B."/>
            <person name="Abernathy B."/>
            <person name="Chu Y."/>
            <person name="Niederhuth C.E."/>
            <person name="Umale P."/>
            <person name="Araujo A.C."/>
            <person name="Kozik A."/>
            <person name="Kim K.D."/>
            <person name="Burow M.D."/>
            <person name="Varshney R.K."/>
            <person name="Wang X."/>
            <person name="Zhang X."/>
            <person name="Barkley N."/>
            <person name="Guimaraes P.M."/>
            <person name="Isobe S."/>
            <person name="Guo B."/>
            <person name="Liao B."/>
            <person name="Stalker H.T."/>
            <person name="Schmitz R.J."/>
            <person name="Scheffler B.E."/>
            <person name="Leal-Bertioli S.C."/>
            <person name="Xun X."/>
            <person name="Jackson S.A."/>
            <person name="Michelmore R."/>
            <person name="Ozias-Akins P."/>
        </authorList>
    </citation>
    <scope>NUCLEOTIDE SEQUENCE [LARGE SCALE GENOMIC DNA]</scope>
    <source>
        <strain evidence="2">cv. V14167</strain>
    </source>
</reference>
<dbReference type="OrthoDB" id="1418370at2759"/>
<dbReference type="PANTHER" id="PTHR31973">
    <property type="entry name" value="POLYPROTEIN, PUTATIVE-RELATED"/>
    <property type="match status" value="1"/>
</dbReference>
<protein>
    <submittedName>
        <fullName evidence="3">Uncharacterized protein LOC107478957</fullName>
    </submittedName>
</protein>
<evidence type="ECO:0000313" key="2">
    <source>
        <dbReference type="Proteomes" id="UP000515211"/>
    </source>
</evidence>
<evidence type="ECO:0000313" key="3">
    <source>
        <dbReference type="RefSeq" id="XP_015954599.1"/>
    </source>
</evidence>